<evidence type="ECO:0000256" key="1">
    <source>
        <dbReference type="SAM" id="MobiDB-lite"/>
    </source>
</evidence>
<evidence type="ECO:0000256" key="2">
    <source>
        <dbReference type="SAM" id="Phobius"/>
    </source>
</evidence>
<dbReference type="InterPro" id="IPR045826">
    <property type="entry name" value="SpaA_PFL_dom_2"/>
</dbReference>
<dbReference type="Pfam" id="PF19403">
    <property type="entry name" value="SpaA_2"/>
    <property type="match status" value="1"/>
</dbReference>
<keyword evidence="2" id="KW-1133">Transmembrane helix</keyword>
<accession>A0ABU3T8S3</accession>
<feature type="domain" description="SpaA-like prealbumin fold" evidence="3">
    <location>
        <begin position="432"/>
        <end position="506"/>
    </location>
</feature>
<evidence type="ECO:0000313" key="6">
    <source>
        <dbReference type="Proteomes" id="UP001263371"/>
    </source>
</evidence>
<proteinExistence type="predicted"/>
<dbReference type="InterPro" id="IPR048834">
    <property type="entry name" value="SpaA_pre-album"/>
</dbReference>
<feature type="transmembrane region" description="Helical" evidence="2">
    <location>
        <begin position="21"/>
        <end position="42"/>
    </location>
</feature>
<protein>
    <recommendedName>
        <fullName evidence="7">Ig-like domain-containing protein</fullName>
    </recommendedName>
</protein>
<comment type="caution">
    <text evidence="5">The sequence shown here is derived from an EMBL/GenBank/DDBJ whole genome shotgun (WGS) entry which is preliminary data.</text>
</comment>
<keyword evidence="2" id="KW-0812">Transmembrane</keyword>
<dbReference type="Pfam" id="PF20674">
    <property type="entry name" value="SpaA_3"/>
    <property type="match status" value="1"/>
</dbReference>
<name>A0ABU3T8S3_9MICO</name>
<dbReference type="RefSeq" id="WP_315994973.1">
    <property type="nucleotide sequence ID" value="NZ_JAWDIS010000002.1"/>
</dbReference>
<gene>
    <name evidence="5" type="ORF">RWH45_11190</name>
</gene>
<keyword evidence="6" id="KW-1185">Reference proteome</keyword>
<feature type="domain" description="SpaA-like prealbumin fold" evidence="4">
    <location>
        <begin position="319"/>
        <end position="427"/>
    </location>
</feature>
<dbReference type="Proteomes" id="UP001263371">
    <property type="component" value="Unassembled WGS sequence"/>
</dbReference>
<organism evidence="5 6">
    <name type="scientific">Microbacterium galbum</name>
    <dbReference type="NCBI Taxonomy" id="3075994"/>
    <lineage>
        <taxon>Bacteria</taxon>
        <taxon>Bacillati</taxon>
        <taxon>Actinomycetota</taxon>
        <taxon>Actinomycetes</taxon>
        <taxon>Micrococcales</taxon>
        <taxon>Microbacteriaceae</taxon>
        <taxon>Microbacterium</taxon>
    </lineage>
</organism>
<dbReference type="EMBL" id="JAWDIS010000002">
    <property type="protein sequence ID" value="MDU0367780.1"/>
    <property type="molecule type" value="Genomic_DNA"/>
</dbReference>
<sequence length="531" mass="55147">MILGLLLRAIEETMPATYTRAIRRFVASVVVVAFAVIGPVAATVVDAPPAAAATWKPFQCLPRYEYAVSSSGEITQIAPDGSTSSMGSWKVPFANGLGITASGDRAYSYDRSWGNGGNNKARILTYDARGQTFTTTSDSYIAAFAGDLVGGALDLDTGDFYFGGFEKADHAGVQEYRFRIFEYAPNARSFSDRGFAWTGITDSGQPNGDIAFDADGNLYIVRGSWDSTNLIIVSAASLAASTGGEVPASTSKTIAGGLPGTNGLDFDNLGNAYLSNGTTVARFDPTTWTKLDTVTTSLSSNTDLGSCLAPPTMTGTVSVDARNAPSDQFTLSIRSGTVTSMTNTTTGSATGVQPAVVGPLPVLAESTYDVVQDPAGTTDPNDYRTTWSCRSASGVISSGSGSKATVTVPTNPAATDRGVRVSCAFVNVLKPKLTLVKAFDIRHGAPSDASIWQLSATAGTTALAFTSGQTRVVEPATYTLAETARPGYTLQAVSCVDASGTTVAVAAARRSRSPTASASRAPSPMPTKPDR</sequence>
<evidence type="ECO:0000259" key="4">
    <source>
        <dbReference type="Pfam" id="PF20674"/>
    </source>
</evidence>
<keyword evidence="2" id="KW-0472">Membrane</keyword>
<feature type="region of interest" description="Disordered" evidence="1">
    <location>
        <begin position="507"/>
        <end position="531"/>
    </location>
</feature>
<evidence type="ECO:0000313" key="5">
    <source>
        <dbReference type="EMBL" id="MDU0367780.1"/>
    </source>
</evidence>
<dbReference type="SUPFAM" id="SSF75011">
    <property type="entry name" value="3-carboxy-cis,cis-mucoante lactonizing enzyme"/>
    <property type="match status" value="1"/>
</dbReference>
<reference evidence="5 6" key="1">
    <citation type="submission" date="2023-09" db="EMBL/GenBank/DDBJ databases">
        <title>Microbacterium fusihabitans sp. nov., Microbacterium phycihabitans sp. nov., and Microbacterium cervinum sp. nov., isolated from dried seaweeds of beach.</title>
        <authorList>
            <person name="Lee S.D."/>
        </authorList>
    </citation>
    <scope>NUCLEOTIDE SEQUENCE [LARGE SCALE GENOMIC DNA]</scope>
    <source>
        <strain evidence="5 6">KSW4-17</strain>
    </source>
</reference>
<evidence type="ECO:0000259" key="3">
    <source>
        <dbReference type="Pfam" id="PF19403"/>
    </source>
</evidence>
<feature type="compositionally biased region" description="Low complexity" evidence="1">
    <location>
        <begin position="507"/>
        <end position="522"/>
    </location>
</feature>
<evidence type="ECO:0008006" key="7">
    <source>
        <dbReference type="Google" id="ProtNLM"/>
    </source>
</evidence>